<evidence type="ECO:0000313" key="2">
    <source>
        <dbReference type="EMBL" id="TDM02230.1"/>
    </source>
</evidence>
<dbReference type="InterPro" id="IPR007436">
    <property type="entry name" value="DUF485"/>
</dbReference>
<keyword evidence="1" id="KW-1133">Transmembrane helix</keyword>
<comment type="caution">
    <text evidence="2">The sequence shown here is derived from an EMBL/GenBank/DDBJ whole genome shotgun (WGS) entry which is preliminary data.</text>
</comment>
<dbReference type="RefSeq" id="WP_133417717.1">
    <property type="nucleotide sequence ID" value="NZ_SCWD01000002.1"/>
</dbReference>
<accession>A0A9Q8CF31</accession>
<dbReference type="PANTHER" id="PTHR38441:SF1">
    <property type="entry name" value="MEMBRANE PROTEIN"/>
    <property type="match status" value="1"/>
</dbReference>
<dbReference type="PANTHER" id="PTHR38441">
    <property type="entry name" value="INTEGRAL MEMBRANE PROTEIN-RELATED"/>
    <property type="match status" value="1"/>
</dbReference>
<dbReference type="Pfam" id="PF04341">
    <property type="entry name" value="DUF485"/>
    <property type="match status" value="1"/>
</dbReference>
<keyword evidence="3" id="KW-1185">Reference proteome</keyword>
<feature type="transmembrane region" description="Helical" evidence="1">
    <location>
        <begin position="25"/>
        <end position="46"/>
    </location>
</feature>
<evidence type="ECO:0000256" key="1">
    <source>
        <dbReference type="SAM" id="Phobius"/>
    </source>
</evidence>
<dbReference type="EMBL" id="SCWD01000002">
    <property type="protein sequence ID" value="TDM02230.1"/>
    <property type="molecule type" value="Genomic_DNA"/>
</dbReference>
<feature type="transmembrane region" description="Helical" evidence="1">
    <location>
        <begin position="58"/>
        <end position="80"/>
    </location>
</feature>
<name>A0A9Q8CF31_9STAP</name>
<evidence type="ECO:0000313" key="3">
    <source>
        <dbReference type="Proteomes" id="UP000295280"/>
    </source>
</evidence>
<protein>
    <submittedName>
        <fullName evidence="2">DUF485 domain-containing protein</fullName>
    </submittedName>
</protein>
<organism evidence="2 3">
    <name type="scientific">Macrococcus carouselicus</name>
    <dbReference type="NCBI Taxonomy" id="69969"/>
    <lineage>
        <taxon>Bacteria</taxon>
        <taxon>Bacillati</taxon>
        <taxon>Bacillota</taxon>
        <taxon>Bacilli</taxon>
        <taxon>Bacillales</taxon>
        <taxon>Staphylococcaceae</taxon>
        <taxon>Macrococcus</taxon>
    </lineage>
</organism>
<dbReference type="Proteomes" id="UP000295280">
    <property type="component" value="Unassembled WGS sequence"/>
</dbReference>
<proteinExistence type="predicted"/>
<dbReference type="OrthoDB" id="2886991at2"/>
<sequence>MSSLDYEKISRDKDFIALQHHRNQFIFPITVFFVLATLLFPILTGYTDILNKEAFWNISWAWIYALALFIMVWTLVTLYMSRAKTFDQESERIVERYKGGAQS</sequence>
<reference evidence="2 3" key="1">
    <citation type="submission" date="2019-01" db="EMBL/GenBank/DDBJ databases">
        <title>Draft genome sequences of the type strains of six Macrococcus species.</title>
        <authorList>
            <person name="Mazhar S."/>
            <person name="Altermann E."/>
            <person name="Hill C."/>
            <person name="Mcauliffe O."/>
        </authorList>
    </citation>
    <scope>NUCLEOTIDE SEQUENCE [LARGE SCALE GENOMIC DNA]</scope>
    <source>
        <strain evidence="2 3">ATCC 51828</strain>
    </source>
</reference>
<keyword evidence="1" id="KW-0812">Transmembrane</keyword>
<keyword evidence="1" id="KW-0472">Membrane</keyword>
<dbReference type="AlphaFoldDB" id="A0A9Q8CF31"/>
<gene>
    <name evidence="2" type="ORF">ERX40_06660</name>
</gene>